<protein>
    <submittedName>
        <fullName evidence="3">Uncharacterized protein</fullName>
    </submittedName>
</protein>
<dbReference type="OrthoDB" id="10017851at2"/>
<feature type="region of interest" description="Disordered" evidence="1">
    <location>
        <begin position="1"/>
        <end position="61"/>
    </location>
</feature>
<proteinExistence type="predicted"/>
<name>A0A1I7CRL0_9ACTN</name>
<dbReference type="RefSeq" id="WP_093583562.1">
    <property type="nucleotide sequence ID" value="NZ_FPBA01000025.1"/>
</dbReference>
<keyword evidence="2" id="KW-0812">Transmembrane</keyword>
<evidence type="ECO:0000256" key="2">
    <source>
        <dbReference type="SAM" id="Phobius"/>
    </source>
</evidence>
<feature type="compositionally biased region" description="Polar residues" evidence="1">
    <location>
        <begin position="29"/>
        <end position="39"/>
    </location>
</feature>
<evidence type="ECO:0000313" key="4">
    <source>
        <dbReference type="Proteomes" id="UP000199546"/>
    </source>
</evidence>
<gene>
    <name evidence="3" type="ORF">SAMN05660657_04812</name>
</gene>
<keyword evidence="2" id="KW-1133">Transmembrane helix</keyword>
<organism evidence="3 4">
    <name type="scientific">Geodermatophilus amargosae</name>
    <dbReference type="NCBI Taxonomy" id="1296565"/>
    <lineage>
        <taxon>Bacteria</taxon>
        <taxon>Bacillati</taxon>
        <taxon>Actinomycetota</taxon>
        <taxon>Actinomycetes</taxon>
        <taxon>Geodermatophilales</taxon>
        <taxon>Geodermatophilaceae</taxon>
        <taxon>Geodermatophilus</taxon>
    </lineage>
</organism>
<evidence type="ECO:0000313" key="3">
    <source>
        <dbReference type="EMBL" id="SFU02107.1"/>
    </source>
</evidence>
<sequence length="91" mass="9143">MDEDVVPTLSGNRWEPPAVPAWHPEQGTAAPSRTATSELPQVGGATADGVPAAQGKQPRRALSARLRRRPAPGAAAVALLAIGGVGGFAVG</sequence>
<dbReference type="AlphaFoldDB" id="A0A1I7CRL0"/>
<keyword evidence="2" id="KW-0472">Membrane</keyword>
<accession>A0A1I7CRL0</accession>
<dbReference type="EMBL" id="FPBA01000025">
    <property type="protein sequence ID" value="SFU02107.1"/>
    <property type="molecule type" value="Genomic_DNA"/>
</dbReference>
<reference evidence="4" key="1">
    <citation type="submission" date="2016-10" db="EMBL/GenBank/DDBJ databases">
        <authorList>
            <person name="Varghese N."/>
            <person name="Submissions S."/>
        </authorList>
    </citation>
    <scope>NUCLEOTIDE SEQUENCE [LARGE SCALE GENOMIC DNA]</scope>
    <source>
        <strain evidence="4">DSM 46136</strain>
    </source>
</reference>
<dbReference type="Proteomes" id="UP000199546">
    <property type="component" value="Unassembled WGS sequence"/>
</dbReference>
<feature type="transmembrane region" description="Helical" evidence="2">
    <location>
        <begin position="70"/>
        <end position="90"/>
    </location>
</feature>
<evidence type="ECO:0000256" key="1">
    <source>
        <dbReference type="SAM" id="MobiDB-lite"/>
    </source>
</evidence>
<keyword evidence="4" id="KW-1185">Reference proteome</keyword>